<feature type="domain" description="D-isomer specific 2-hydroxyacid dehydrogenase NAD-binding" evidence="3">
    <location>
        <begin position="102"/>
        <end position="279"/>
    </location>
</feature>
<dbReference type="Gene3D" id="3.40.50.720">
    <property type="entry name" value="NAD(P)-binding Rossmann-like Domain"/>
    <property type="match status" value="2"/>
</dbReference>
<dbReference type="EMBL" id="CP118247">
    <property type="protein sequence ID" value="WDR06765.1"/>
    <property type="molecule type" value="Genomic_DNA"/>
</dbReference>
<dbReference type="Pfam" id="PF02826">
    <property type="entry name" value="2-Hacid_dh_C"/>
    <property type="match status" value="1"/>
</dbReference>
<keyword evidence="1" id="KW-0560">Oxidoreductase</keyword>
<keyword evidence="2" id="KW-0520">NAD</keyword>
<accession>A0ABY7Z178</accession>
<name>A0ABY7Z178_9HYPH</name>
<evidence type="ECO:0000256" key="2">
    <source>
        <dbReference type="ARBA" id="ARBA00023027"/>
    </source>
</evidence>
<evidence type="ECO:0000256" key="1">
    <source>
        <dbReference type="ARBA" id="ARBA00023002"/>
    </source>
</evidence>
<dbReference type="PANTHER" id="PTHR43333:SF1">
    <property type="entry name" value="D-ISOMER SPECIFIC 2-HYDROXYACID DEHYDROGENASE NAD-BINDING DOMAIN-CONTAINING PROTEIN"/>
    <property type="match status" value="1"/>
</dbReference>
<dbReference type="RefSeq" id="WP_282212278.1">
    <property type="nucleotide sequence ID" value="NZ_CP118247.1"/>
</dbReference>
<organism evidence="4 5">
    <name type="scientific">Devosia rhodophyticola</name>
    <dbReference type="NCBI Taxonomy" id="3026423"/>
    <lineage>
        <taxon>Bacteria</taxon>
        <taxon>Pseudomonadati</taxon>
        <taxon>Pseudomonadota</taxon>
        <taxon>Alphaproteobacteria</taxon>
        <taxon>Hyphomicrobiales</taxon>
        <taxon>Devosiaceae</taxon>
        <taxon>Devosia</taxon>
    </lineage>
</organism>
<dbReference type="SUPFAM" id="SSF51735">
    <property type="entry name" value="NAD(P)-binding Rossmann-fold domains"/>
    <property type="match status" value="1"/>
</dbReference>
<dbReference type="InterPro" id="IPR006140">
    <property type="entry name" value="D-isomer_DH_NAD-bd"/>
</dbReference>
<dbReference type="PANTHER" id="PTHR43333">
    <property type="entry name" value="2-HACID_DH_C DOMAIN-CONTAINING PROTEIN"/>
    <property type="match status" value="1"/>
</dbReference>
<evidence type="ECO:0000259" key="3">
    <source>
        <dbReference type="Pfam" id="PF02826"/>
    </source>
</evidence>
<sequence length="314" mass="34359">MSMLLLHMSDIDEASWAEMLREVLAPYPVVVRTDNFDPADVRYILVWKPTADAFDGLSHLKAVLSMGAGVDALLGHPNLPDAPIVRFVDDDLSQRMSDYVVAHVAMHQRLYTRFRADQRARRWTQLYPPTATTVTVGIMGMGVLGQDAARRLLPLGYELRGWSRSPKSIEGVAGFTGPKQFDDFLAGTDILVNLLPLTPDTVGILNRDTFAKLKRDGLTGGPVIINTGRGGHQKEADIVSALSDGTLAAASLDVFEVEPLPVDSPLWDIENCYITPHIAAISSKSAGISYFSKVILDHEAGKPLLHVVDRSRGY</sequence>
<protein>
    <submittedName>
        <fullName evidence="4">Glyoxylate/hydroxypyruvate reductase A</fullName>
    </submittedName>
</protein>
<evidence type="ECO:0000313" key="5">
    <source>
        <dbReference type="Proteomes" id="UP001222118"/>
    </source>
</evidence>
<gene>
    <name evidence="4" type="ORF">PSQ90_04755</name>
</gene>
<proteinExistence type="predicted"/>
<evidence type="ECO:0000313" key="4">
    <source>
        <dbReference type="EMBL" id="WDR06765.1"/>
    </source>
</evidence>
<keyword evidence="5" id="KW-1185">Reference proteome</keyword>
<dbReference type="Proteomes" id="UP001222118">
    <property type="component" value="Chromosome"/>
</dbReference>
<dbReference type="InterPro" id="IPR036291">
    <property type="entry name" value="NAD(P)-bd_dom_sf"/>
</dbReference>
<reference evidence="4 5" key="1">
    <citation type="submission" date="2023-02" db="EMBL/GenBank/DDBJ databases">
        <title>Devosia chondri sp. nov., isolated from the phycosphere of marine algae.</title>
        <authorList>
            <person name="Kim J.M."/>
            <person name="Lee J.K."/>
            <person name="Choi B.J."/>
            <person name="Bayburt H."/>
            <person name="Jeon C.O."/>
        </authorList>
    </citation>
    <scope>NUCLEOTIDE SEQUENCE [LARGE SCALE GENOMIC DNA]</scope>
    <source>
        <strain evidence="4 5">G2-5</strain>
    </source>
</reference>
<dbReference type="CDD" id="cd12164">
    <property type="entry name" value="GDH_like_2"/>
    <property type="match status" value="1"/>
</dbReference>